<proteinExistence type="predicted"/>
<dbReference type="RefSeq" id="WP_029050068.1">
    <property type="nucleotide sequence ID" value="NZ_LS483235.1"/>
</dbReference>
<keyword evidence="1" id="KW-1133">Transmembrane helix</keyword>
<reference evidence="2 3" key="1">
    <citation type="submission" date="2018-01" db="EMBL/GenBank/DDBJ databases">
        <authorList>
            <person name="Gaut B.S."/>
            <person name="Morton B.R."/>
            <person name="Clegg M.T."/>
            <person name="Duvall M.R."/>
        </authorList>
    </citation>
    <scope>NUCLEOTIDE SEQUENCE [LARGE SCALE GENOMIC DNA]</scope>
    <source>
        <strain evidence="2">Cupriavidus taiwanensis cmp 52</strain>
    </source>
</reference>
<evidence type="ECO:0008006" key="4">
    <source>
        <dbReference type="Google" id="ProtNLM"/>
    </source>
</evidence>
<evidence type="ECO:0000313" key="2">
    <source>
        <dbReference type="EMBL" id="SPS02233.1"/>
    </source>
</evidence>
<sequence>MTRLIKVTFTATSGEETTGFASLHKDDIVELPARMMMRVYTAVDAGEGYAIVAHQGGYGVPLIHVVDSRYKLDVRHATSDAWLSRLDDAFRKPSKDQMQAYGRYYHTLSAACAVGFAGYVAGTSSWSMATVINATCLLAGAAVLFAIGAVLAKGDK</sequence>
<name>A0A375JE19_9BURK</name>
<protein>
    <recommendedName>
        <fullName evidence="4">Transmembrane protein</fullName>
    </recommendedName>
</protein>
<accession>A0A375JE19</accession>
<dbReference type="AlphaFoldDB" id="A0A375JE19"/>
<keyword evidence="1" id="KW-0812">Transmembrane</keyword>
<organism evidence="2 3">
    <name type="scientific">Cupriavidus taiwanensis</name>
    <dbReference type="NCBI Taxonomy" id="164546"/>
    <lineage>
        <taxon>Bacteria</taxon>
        <taxon>Pseudomonadati</taxon>
        <taxon>Pseudomonadota</taxon>
        <taxon>Betaproteobacteria</taxon>
        <taxon>Burkholderiales</taxon>
        <taxon>Burkholderiaceae</taxon>
        <taxon>Cupriavidus</taxon>
    </lineage>
</organism>
<feature type="transmembrane region" description="Helical" evidence="1">
    <location>
        <begin position="128"/>
        <end position="152"/>
    </location>
</feature>
<keyword evidence="1" id="KW-0472">Membrane</keyword>
<gene>
    <name evidence="2" type="ORF">CBM2634_P20018</name>
</gene>
<evidence type="ECO:0000256" key="1">
    <source>
        <dbReference type="SAM" id="Phobius"/>
    </source>
</evidence>
<dbReference type="Proteomes" id="UP000256805">
    <property type="component" value="Unassembled WGS sequence"/>
</dbReference>
<dbReference type="EMBL" id="OVTA01000062">
    <property type="protein sequence ID" value="SPS02233.1"/>
    <property type="molecule type" value="Genomic_DNA"/>
</dbReference>
<feature type="transmembrane region" description="Helical" evidence="1">
    <location>
        <begin position="104"/>
        <end position="122"/>
    </location>
</feature>
<evidence type="ECO:0000313" key="3">
    <source>
        <dbReference type="Proteomes" id="UP000256805"/>
    </source>
</evidence>